<dbReference type="Proteomes" id="UP000712527">
    <property type="component" value="Unassembled WGS sequence"/>
</dbReference>
<evidence type="ECO:0000259" key="1">
    <source>
        <dbReference type="Pfam" id="PF03486"/>
    </source>
</evidence>
<feature type="domain" description="RsdA/BaiN/AoA(So)-like Rossmann fold-like" evidence="1">
    <location>
        <begin position="31"/>
        <end position="399"/>
    </location>
</feature>
<organism evidence="2 3">
    <name type="scientific">Olsenella profusa</name>
    <dbReference type="NCBI Taxonomy" id="138595"/>
    <lineage>
        <taxon>Bacteria</taxon>
        <taxon>Bacillati</taxon>
        <taxon>Actinomycetota</taxon>
        <taxon>Coriobacteriia</taxon>
        <taxon>Coriobacteriales</taxon>
        <taxon>Atopobiaceae</taxon>
        <taxon>Olsenella</taxon>
    </lineage>
</organism>
<evidence type="ECO:0000313" key="2">
    <source>
        <dbReference type="EMBL" id="MBM6775429.1"/>
    </source>
</evidence>
<dbReference type="EMBL" id="JACSNQ010000018">
    <property type="protein sequence ID" value="MBM6775429.1"/>
    <property type="molecule type" value="Genomic_DNA"/>
</dbReference>
<proteinExistence type="predicted"/>
<dbReference type="InterPro" id="IPR036188">
    <property type="entry name" value="FAD/NAD-bd_sf"/>
</dbReference>
<dbReference type="PANTHER" id="PTHR42887:SF2">
    <property type="entry name" value="OS12G0638800 PROTEIN"/>
    <property type="match status" value="1"/>
</dbReference>
<dbReference type="PANTHER" id="PTHR42887">
    <property type="entry name" value="OS12G0638800 PROTEIN"/>
    <property type="match status" value="1"/>
</dbReference>
<sequence length="405" mass="41075">MARPARRTSRSKAREAALAVAAAVRLPDAADVAVVGGGAAGLAAAIAAGEAGARVVVLERSAECGRTILATGNGRCNLANARLCPDRYNDPAFVEAVCGDAARFRGDVLAFFDACGLQTVLEEQGRLYPCSRQAASVRAVLLARAGRAGATLAPAREVTSVAHADGGWVVTWAGAEGAVASGSLRAGAVVFAAGGGEALTRSLGLACSPFRPVLCALACEPQGAALSLADLDGRRAHACARLLRDGAEVARERGEVLFRPYGISGIVAFDLSRTARPGDVVSLAFADGMLDEADARGLAGRAGSCAGFLDPAIESVLAATGADVVSLALDLRLRVTGPAEPERAQVTRGGLLTEQFLPGTLEAREARGLFACGEALDVDGACGGFNLAWAWRSGLVAGAAAAQAR</sequence>
<dbReference type="InterPro" id="IPR057661">
    <property type="entry name" value="RsdA/BaiN/AoA(So)_Rossmann"/>
</dbReference>
<gene>
    <name evidence="2" type="ORF">H9X80_07735</name>
</gene>
<protein>
    <submittedName>
        <fullName evidence="2">NAD(P)/FAD-dependent oxidoreductase</fullName>
    </submittedName>
</protein>
<dbReference type="Pfam" id="PF03486">
    <property type="entry name" value="HI0933_like"/>
    <property type="match status" value="1"/>
</dbReference>
<name>A0ABS2F4I6_9ACTN</name>
<dbReference type="Gene3D" id="3.50.50.60">
    <property type="entry name" value="FAD/NAD(P)-binding domain"/>
    <property type="match status" value="2"/>
</dbReference>
<dbReference type="SUPFAM" id="SSF160996">
    <property type="entry name" value="HI0933 insert domain-like"/>
    <property type="match status" value="1"/>
</dbReference>
<evidence type="ECO:0000313" key="3">
    <source>
        <dbReference type="Proteomes" id="UP000712527"/>
    </source>
</evidence>
<dbReference type="PRINTS" id="PR00411">
    <property type="entry name" value="PNDRDTASEI"/>
</dbReference>
<dbReference type="SUPFAM" id="SSF51905">
    <property type="entry name" value="FAD/NAD(P)-binding domain"/>
    <property type="match status" value="1"/>
</dbReference>
<dbReference type="RefSeq" id="WP_342590897.1">
    <property type="nucleotide sequence ID" value="NZ_JACSNQ010000018.1"/>
</dbReference>
<keyword evidence="3" id="KW-1185">Reference proteome</keyword>
<dbReference type="InterPro" id="IPR004792">
    <property type="entry name" value="BaiN-like"/>
</dbReference>
<reference evidence="2 3" key="1">
    <citation type="journal article" date="2021" name="Sci. Rep.">
        <title>The distribution of antibiotic resistance genes in chicken gut microbiota commensals.</title>
        <authorList>
            <person name="Juricova H."/>
            <person name="Matiasovicova J."/>
            <person name="Kubasova T."/>
            <person name="Cejkova D."/>
            <person name="Rychlik I."/>
        </authorList>
    </citation>
    <scope>NUCLEOTIDE SEQUENCE [LARGE SCALE GENOMIC DNA]</scope>
    <source>
        <strain evidence="2 3">An794</strain>
    </source>
</reference>
<comment type="caution">
    <text evidence="2">The sequence shown here is derived from an EMBL/GenBank/DDBJ whole genome shotgun (WGS) entry which is preliminary data.</text>
</comment>
<accession>A0ABS2F4I6</accession>